<keyword evidence="3" id="KW-1185">Reference proteome</keyword>
<dbReference type="Proteomes" id="UP000332933">
    <property type="component" value="Unassembled WGS sequence"/>
</dbReference>
<sequence>MGKPHWTYHCTDQDFESDRVPVSEVFKCFMSLRASFKSMREVVPTECERLRKYVADKWEFLYGDAHGGGYSLDPRCTWALSPERKKTFAKEYKEFQLYGLRLQEPND</sequence>
<dbReference type="EMBL" id="VJMH01000025">
    <property type="protein sequence ID" value="KAF0720195.1"/>
    <property type="molecule type" value="Genomic_DNA"/>
</dbReference>
<accession>A0A485K7Y7</accession>
<organism evidence="2 3">
    <name type="scientific">Aphanomyces stellatus</name>
    <dbReference type="NCBI Taxonomy" id="120398"/>
    <lineage>
        <taxon>Eukaryota</taxon>
        <taxon>Sar</taxon>
        <taxon>Stramenopiles</taxon>
        <taxon>Oomycota</taxon>
        <taxon>Saprolegniomycetes</taxon>
        <taxon>Saprolegniales</taxon>
        <taxon>Verrucalvaceae</taxon>
        <taxon>Aphanomyces</taxon>
    </lineage>
</organism>
<evidence type="ECO:0000313" key="2">
    <source>
        <dbReference type="EMBL" id="VFT77719.1"/>
    </source>
</evidence>
<proteinExistence type="predicted"/>
<reference evidence="1" key="2">
    <citation type="submission" date="2019-06" db="EMBL/GenBank/DDBJ databases">
        <title>Genomics analysis of Aphanomyces spp. identifies a new class of oomycete effector associated with host adaptation.</title>
        <authorList>
            <person name="Gaulin E."/>
        </authorList>
    </citation>
    <scope>NUCLEOTIDE SEQUENCE</scope>
    <source>
        <strain evidence="1">CBS 578.67</strain>
    </source>
</reference>
<gene>
    <name evidence="2" type="primary">Aste57867_494</name>
    <name evidence="1" type="ORF">As57867_000493</name>
    <name evidence="2" type="ORF">ASTE57867_494</name>
</gene>
<dbReference type="OrthoDB" id="162872at2759"/>
<name>A0A485K7Y7_9STRA</name>
<evidence type="ECO:0000313" key="3">
    <source>
        <dbReference type="Proteomes" id="UP000332933"/>
    </source>
</evidence>
<protein>
    <submittedName>
        <fullName evidence="2">Aste57867_494 protein</fullName>
    </submittedName>
</protein>
<reference evidence="2 3" key="1">
    <citation type="submission" date="2019-03" db="EMBL/GenBank/DDBJ databases">
        <authorList>
            <person name="Gaulin E."/>
            <person name="Dumas B."/>
        </authorList>
    </citation>
    <scope>NUCLEOTIDE SEQUENCE [LARGE SCALE GENOMIC DNA]</scope>
    <source>
        <strain evidence="2">CBS 568.67</strain>
    </source>
</reference>
<dbReference type="AlphaFoldDB" id="A0A485K7Y7"/>
<dbReference type="EMBL" id="CAADRA010000025">
    <property type="protein sequence ID" value="VFT77719.1"/>
    <property type="molecule type" value="Genomic_DNA"/>
</dbReference>
<evidence type="ECO:0000313" key="1">
    <source>
        <dbReference type="EMBL" id="KAF0720195.1"/>
    </source>
</evidence>